<gene>
    <name evidence="1" type="ORF">GCM10022271_15810</name>
</gene>
<dbReference type="Pfam" id="PF13489">
    <property type="entry name" value="Methyltransf_23"/>
    <property type="match status" value="1"/>
</dbReference>
<reference evidence="2" key="1">
    <citation type="journal article" date="2019" name="Int. J. Syst. Evol. Microbiol.">
        <title>The Global Catalogue of Microorganisms (GCM) 10K type strain sequencing project: providing services to taxonomists for standard genome sequencing and annotation.</title>
        <authorList>
            <consortium name="The Broad Institute Genomics Platform"/>
            <consortium name="The Broad Institute Genome Sequencing Center for Infectious Disease"/>
            <person name="Wu L."/>
            <person name="Ma J."/>
        </authorList>
    </citation>
    <scope>NUCLEOTIDE SEQUENCE [LARGE SCALE GENOMIC DNA]</scope>
    <source>
        <strain evidence="2">JCM 17525</strain>
    </source>
</reference>
<dbReference type="InterPro" id="IPR029063">
    <property type="entry name" value="SAM-dependent_MTases_sf"/>
</dbReference>
<accession>A0ABP7H4F4</accession>
<comment type="caution">
    <text evidence="1">The sequence shown here is derived from an EMBL/GenBank/DDBJ whole genome shotgun (WGS) entry which is preliminary data.</text>
</comment>
<evidence type="ECO:0008006" key="3">
    <source>
        <dbReference type="Google" id="ProtNLM"/>
    </source>
</evidence>
<dbReference type="SUPFAM" id="SSF53335">
    <property type="entry name" value="S-adenosyl-L-methionine-dependent methyltransferases"/>
    <property type="match status" value="1"/>
</dbReference>
<evidence type="ECO:0000313" key="1">
    <source>
        <dbReference type="EMBL" id="GAA3784279.1"/>
    </source>
</evidence>
<dbReference type="Proteomes" id="UP001501456">
    <property type="component" value="Unassembled WGS sequence"/>
</dbReference>
<dbReference type="CDD" id="cd02440">
    <property type="entry name" value="AdoMet_MTases"/>
    <property type="match status" value="1"/>
</dbReference>
<protein>
    <recommendedName>
        <fullName evidence="3">Class I SAM-dependent methyltransferase</fullName>
    </recommendedName>
</protein>
<dbReference type="Gene3D" id="3.40.50.150">
    <property type="entry name" value="Vaccinia Virus protein VP39"/>
    <property type="match status" value="1"/>
</dbReference>
<dbReference type="EMBL" id="BAABBI010000001">
    <property type="protein sequence ID" value="GAA3784279.1"/>
    <property type="molecule type" value="Genomic_DNA"/>
</dbReference>
<organism evidence="1 2">
    <name type="scientific">Corallibacter vietnamensis</name>
    <dbReference type="NCBI Taxonomy" id="904130"/>
    <lineage>
        <taxon>Bacteria</taxon>
        <taxon>Pseudomonadati</taxon>
        <taxon>Bacteroidota</taxon>
        <taxon>Flavobacteriia</taxon>
        <taxon>Flavobacteriales</taxon>
        <taxon>Flavobacteriaceae</taxon>
        <taxon>Corallibacter</taxon>
    </lineage>
</organism>
<keyword evidence="2" id="KW-1185">Reference proteome</keyword>
<name>A0ABP7H4F4_9FLAO</name>
<sequence>MGDKLTTKTYWESYYSHNHADKKHIKTVCGYYNDFWKTFIDSKNESSTIIEIGGFPGRYLAYLSSKFKLLPTCLDYNSDTSQIEASFRIMNVETYSVLQKDFTKYKTPQTYNYVLSNGFVEHFEDYNHILDLHVDYLAPKGRMLIMIPNMRGYIRFYKYLVDYQNLKIHNLKCMKLKVFKDFAQRHDLKVIHLGYFGGFPLGVHQKSNLFQKLIYKGHRLVFKYVANRLLLKKPSRFFSSSIITILEKQ</sequence>
<evidence type="ECO:0000313" key="2">
    <source>
        <dbReference type="Proteomes" id="UP001501456"/>
    </source>
</evidence>
<dbReference type="RefSeq" id="WP_344729097.1">
    <property type="nucleotide sequence ID" value="NZ_BAABBI010000001.1"/>
</dbReference>
<proteinExistence type="predicted"/>